<dbReference type="SUPFAM" id="SSF55729">
    <property type="entry name" value="Acyl-CoA N-acyltransferases (Nat)"/>
    <property type="match status" value="1"/>
</dbReference>
<dbReference type="AlphaFoldDB" id="A0A327SDG7"/>
<evidence type="ECO:0000259" key="1">
    <source>
        <dbReference type="PROSITE" id="PS51186"/>
    </source>
</evidence>
<protein>
    <submittedName>
        <fullName evidence="2">Acetyltransferase (GNAT) domain-containing protein</fullName>
    </submittedName>
</protein>
<evidence type="ECO:0000313" key="3">
    <source>
        <dbReference type="Proteomes" id="UP000248987"/>
    </source>
</evidence>
<organism evidence="2 3">
    <name type="scientific">Gelidibacter algens</name>
    <dbReference type="NCBI Taxonomy" id="49280"/>
    <lineage>
        <taxon>Bacteria</taxon>
        <taxon>Pseudomonadati</taxon>
        <taxon>Bacteroidota</taxon>
        <taxon>Flavobacteriia</taxon>
        <taxon>Flavobacteriales</taxon>
        <taxon>Flavobacteriaceae</taxon>
        <taxon>Gelidibacter</taxon>
    </lineage>
</organism>
<dbReference type="RefSeq" id="WP_146608921.1">
    <property type="nucleotide sequence ID" value="NZ_LZRN01000030.1"/>
</dbReference>
<accession>A0A327SDG7</accession>
<proteinExistence type="predicted"/>
<evidence type="ECO:0000313" key="2">
    <source>
        <dbReference type="EMBL" id="RAJ26758.1"/>
    </source>
</evidence>
<dbReference type="Proteomes" id="UP000248987">
    <property type="component" value="Unassembled WGS sequence"/>
</dbReference>
<dbReference type="GO" id="GO:0016747">
    <property type="term" value="F:acyltransferase activity, transferring groups other than amino-acyl groups"/>
    <property type="evidence" value="ECO:0007669"/>
    <property type="project" value="InterPro"/>
</dbReference>
<keyword evidence="3" id="KW-1185">Reference proteome</keyword>
<keyword evidence="2" id="KW-0808">Transferase</keyword>
<dbReference type="PROSITE" id="PS51186">
    <property type="entry name" value="GNAT"/>
    <property type="match status" value="1"/>
</dbReference>
<dbReference type="OrthoDB" id="1435172at2"/>
<dbReference type="Gene3D" id="3.40.630.30">
    <property type="match status" value="1"/>
</dbReference>
<dbReference type="EMBL" id="QLLQ01000002">
    <property type="protein sequence ID" value="RAJ26758.1"/>
    <property type="molecule type" value="Genomic_DNA"/>
</dbReference>
<sequence>MAMFIFKQLTSQPQQFFDLLPTEWQEEIVPFWGDYEDFAKIYIIEEDEVIIGGGIVFYSCPPNFSYFEDEANYWFSKGYLYLGFIWIAAHKRNNNLGSFWLDQLKLAESHQKYFLLTEENRLHRFYVKNGFSRIKSLKNDDHFEWLYLSEDDSK</sequence>
<name>A0A327SDG7_9FLAO</name>
<reference evidence="2 3" key="1">
    <citation type="submission" date="2018-06" db="EMBL/GenBank/DDBJ databases">
        <title>Genomic Encyclopedia of Archaeal and Bacterial Type Strains, Phase II (KMG-II): from individual species to whole genera.</title>
        <authorList>
            <person name="Goeker M."/>
        </authorList>
    </citation>
    <scope>NUCLEOTIDE SEQUENCE [LARGE SCALE GENOMIC DNA]</scope>
    <source>
        <strain evidence="2 3">DSM 12408</strain>
    </source>
</reference>
<dbReference type="InterPro" id="IPR016181">
    <property type="entry name" value="Acyl_CoA_acyltransferase"/>
</dbReference>
<gene>
    <name evidence="2" type="ORF">LX77_01013</name>
</gene>
<dbReference type="InterPro" id="IPR000182">
    <property type="entry name" value="GNAT_dom"/>
</dbReference>
<feature type="domain" description="N-acetyltransferase" evidence="1">
    <location>
        <begin position="4"/>
        <end position="153"/>
    </location>
</feature>
<comment type="caution">
    <text evidence="2">The sequence shown here is derived from an EMBL/GenBank/DDBJ whole genome shotgun (WGS) entry which is preliminary data.</text>
</comment>